<dbReference type="InterPro" id="IPR035513">
    <property type="entry name" value="Invertase/methylesterase_inhib"/>
</dbReference>
<dbReference type="Gene3D" id="1.20.140.40">
    <property type="entry name" value="Invertase/pectin methylesterase inhibitor family protein"/>
    <property type="match status" value="1"/>
</dbReference>
<gene>
    <name evidence="2" type="ORF">SHERM_20190</name>
</gene>
<dbReference type="SUPFAM" id="SSF101148">
    <property type="entry name" value="Plant invertase/pectin methylesterase inhibitor"/>
    <property type="match status" value="1"/>
</dbReference>
<comment type="caution">
    <text evidence="2">The sequence shown here is derived from an EMBL/GenBank/DDBJ whole genome shotgun (WGS) entry which is preliminary data.</text>
</comment>
<dbReference type="EMBL" id="CACSLK010024474">
    <property type="protein sequence ID" value="CAA0822964.1"/>
    <property type="molecule type" value="Genomic_DNA"/>
</dbReference>
<keyword evidence="3" id="KW-1185">Reference proteome</keyword>
<reference evidence="2" key="1">
    <citation type="submission" date="2019-12" db="EMBL/GenBank/DDBJ databases">
        <authorList>
            <person name="Scholes J."/>
        </authorList>
    </citation>
    <scope>NUCLEOTIDE SEQUENCE</scope>
</reference>
<feature type="signal peptide" evidence="1">
    <location>
        <begin position="1"/>
        <end position="30"/>
    </location>
</feature>
<dbReference type="OrthoDB" id="770764at2759"/>
<evidence type="ECO:0000256" key="1">
    <source>
        <dbReference type="SAM" id="SignalP"/>
    </source>
</evidence>
<sequence length="184" mass="20245">MGHTAATNGYNLSILAATMILLLCTGTADSKAVSPFCRTATTHKKDQSVCTELVKRAKTWDEAMTNGINAVIEIAKAQKGKAVDTVEAKLPKGLRPATKESITKGCKDAFDMYVSYLEDCIGFVKNDPDSSLETILSGNTFYNCKDGFDEFQIQNPDVYHFYDMTTYFADILLSIYQTKPAGHQ</sequence>
<dbReference type="Proteomes" id="UP001153555">
    <property type="component" value="Unassembled WGS sequence"/>
</dbReference>
<protein>
    <recommendedName>
        <fullName evidence="4">Pectinesterase inhibitor domain-containing protein</fullName>
    </recommendedName>
</protein>
<evidence type="ECO:0008006" key="4">
    <source>
        <dbReference type="Google" id="ProtNLM"/>
    </source>
</evidence>
<dbReference type="AlphaFoldDB" id="A0A9N7N593"/>
<organism evidence="2 3">
    <name type="scientific">Striga hermonthica</name>
    <name type="common">Purple witchweed</name>
    <name type="synonym">Buchnera hermonthica</name>
    <dbReference type="NCBI Taxonomy" id="68872"/>
    <lineage>
        <taxon>Eukaryota</taxon>
        <taxon>Viridiplantae</taxon>
        <taxon>Streptophyta</taxon>
        <taxon>Embryophyta</taxon>
        <taxon>Tracheophyta</taxon>
        <taxon>Spermatophyta</taxon>
        <taxon>Magnoliopsida</taxon>
        <taxon>eudicotyledons</taxon>
        <taxon>Gunneridae</taxon>
        <taxon>Pentapetalae</taxon>
        <taxon>asterids</taxon>
        <taxon>lamiids</taxon>
        <taxon>Lamiales</taxon>
        <taxon>Orobanchaceae</taxon>
        <taxon>Buchnereae</taxon>
        <taxon>Striga</taxon>
    </lineage>
</organism>
<feature type="chain" id="PRO_5040187792" description="Pectinesterase inhibitor domain-containing protein" evidence="1">
    <location>
        <begin position="31"/>
        <end position="184"/>
    </location>
</feature>
<keyword evidence="1" id="KW-0732">Signal</keyword>
<name>A0A9N7N593_STRHE</name>
<accession>A0A9N7N593</accession>
<proteinExistence type="predicted"/>
<evidence type="ECO:0000313" key="2">
    <source>
        <dbReference type="EMBL" id="CAA0822964.1"/>
    </source>
</evidence>
<evidence type="ECO:0000313" key="3">
    <source>
        <dbReference type="Proteomes" id="UP001153555"/>
    </source>
</evidence>